<accession>A0AAV5R811</accession>
<keyword evidence="3" id="KW-1185">Reference proteome</keyword>
<dbReference type="InterPro" id="IPR003877">
    <property type="entry name" value="SPRY_dom"/>
</dbReference>
<organism evidence="2 3">
    <name type="scientific">Pichia kluyveri</name>
    <name type="common">Yeast</name>
    <dbReference type="NCBI Taxonomy" id="36015"/>
    <lineage>
        <taxon>Eukaryota</taxon>
        <taxon>Fungi</taxon>
        <taxon>Dikarya</taxon>
        <taxon>Ascomycota</taxon>
        <taxon>Saccharomycotina</taxon>
        <taxon>Pichiomycetes</taxon>
        <taxon>Pichiales</taxon>
        <taxon>Pichiaceae</taxon>
        <taxon>Pichia</taxon>
    </lineage>
</organism>
<dbReference type="EMBL" id="BTGB01000009">
    <property type="protein sequence ID" value="GMM47671.1"/>
    <property type="molecule type" value="Genomic_DNA"/>
</dbReference>
<proteinExistence type="predicted"/>
<dbReference type="Pfam" id="PF00622">
    <property type="entry name" value="SPRY"/>
    <property type="match status" value="1"/>
</dbReference>
<name>A0AAV5R811_PICKL</name>
<dbReference type="Gene3D" id="2.60.120.920">
    <property type="match status" value="1"/>
</dbReference>
<sequence length="567" mass="66685">MNTIPTYLSFQYINNHLEDEIKRNNQHILPDTIRWRKILQLSTNGYLGKNPCKFLKNSNDIKNNQYLNNLLNLNIDEVIDDNKDNDHESFKNLSIPYKFDKIKSDLDFIIDYELNTISTKLLDNPSFNIYPRLNNEKSGYLTVPFNSIVSPLVCIYYYELKIIDGKDNGIDLVLGFLKDEIKNINRNHHHNTNNNTNSSINTMIDMRGNDDRIVGWNGKTGNFTIWDPNKKNCEICKFGKNDIIGIGYNLFKDLIFLTKNGLLIKEIGSIDKWFEKSFEGKKNIKGLIPIISLGSWCNVEINFGINGKDKEFEFDIENYVKLNKFQLQEDIINKFEFEPFNVSKDVIIKNNNNIDMIKYTDSLVLEYLKYGGYLNTLKGMENDMQKLNRESIVISTLEEPEGLCYLKKQIREMIQLNKFNEVKKLLECQYNSFFITYRKINFRLRIVSLIYEMITGMEINECIKRINQISEMFKEDECQNYIEQVSIIFSYDDYNKCPKFNEFFNGNKNKLIYAIIIALNEQNELPFFSFLDMLIMNCDSNLQDIVIDWNDKGSLLINILEDYIKYV</sequence>
<dbReference type="InterPro" id="IPR001870">
    <property type="entry name" value="B30.2/SPRY"/>
</dbReference>
<evidence type="ECO:0000313" key="3">
    <source>
        <dbReference type="Proteomes" id="UP001378960"/>
    </source>
</evidence>
<evidence type="ECO:0000259" key="1">
    <source>
        <dbReference type="PROSITE" id="PS50188"/>
    </source>
</evidence>
<gene>
    <name evidence="2" type="ORF">DAPK24_042690</name>
</gene>
<dbReference type="Proteomes" id="UP001378960">
    <property type="component" value="Unassembled WGS sequence"/>
</dbReference>
<comment type="caution">
    <text evidence="2">The sequence shown here is derived from an EMBL/GenBank/DDBJ whole genome shotgun (WGS) entry which is preliminary data.</text>
</comment>
<dbReference type="AlphaFoldDB" id="A0AAV5R811"/>
<reference evidence="2 3" key="1">
    <citation type="journal article" date="2023" name="Elife">
        <title>Identification of key yeast species and microbe-microbe interactions impacting larval growth of Drosophila in the wild.</title>
        <authorList>
            <person name="Mure A."/>
            <person name="Sugiura Y."/>
            <person name="Maeda R."/>
            <person name="Honda K."/>
            <person name="Sakurai N."/>
            <person name="Takahashi Y."/>
            <person name="Watada M."/>
            <person name="Katoh T."/>
            <person name="Gotoh A."/>
            <person name="Gotoh Y."/>
            <person name="Taniguchi I."/>
            <person name="Nakamura K."/>
            <person name="Hayashi T."/>
            <person name="Katayama T."/>
            <person name="Uemura T."/>
            <person name="Hattori Y."/>
        </authorList>
    </citation>
    <scope>NUCLEOTIDE SEQUENCE [LARGE SCALE GENOMIC DNA]</scope>
    <source>
        <strain evidence="2 3">PK-24</strain>
    </source>
</reference>
<protein>
    <recommendedName>
        <fullName evidence="1">B30.2/SPRY domain-containing protein</fullName>
    </recommendedName>
</protein>
<dbReference type="InterPro" id="IPR043136">
    <property type="entry name" value="B30.2/SPRY_sf"/>
</dbReference>
<feature type="domain" description="B30.2/SPRY" evidence="1">
    <location>
        <begin position="77"/>
        <end position="308"/>
    </location>
</feature>
<dbReference type="PROSITE" id="PS50188">
    <property type="entry name" value="B302_SPRY"/>
    <property type="match status" value="1"/>
</dbReference>
<evidence type="ECO:0000313" key="2">
    <source>
        <dbReference type="EMBL" id="GMM47671.1"/>
    </source>
</evidence>